<evidence type="ECO:0000313" key="3">
    <source>
        <dbReference type="EMBL" id="QQX24716.1"/>
    </source>
</evidence>
<feature type="domain" description="DOD-type homing endonuclease" evidence="1">
    <location>
        <begin position="76"/>
        <end position="205"/>
    </location>
</feature>
<name>A0A150KQ53_9BACI</name>
<dbReference type="SUPFAM" id="SSF55608">
    <property type="entry name" value="Homing endonucleases"/>
    <property type="match status" value="2"/>
</dbReference>
<proteinExistence type="predicted"/>
<dbReference type="Gene3D" id="3.10.28.10">
    <property type="entry name" value="Homing endonucleases"/>
    <property type="match status" value="1"/>
</dbReference>
<dbReference type="KEGG" id="hspo:JGZ69_18445"/>
<dbReference type="PROSITE" id="PS50819">
    <property type="entry name" value="INTEIN_ENDONUCLEASE"/>
    <property type="match status" value="1"/>
</dbReference>
<dbReference type="EMBL" id="LQYN01000080">
    <property type="protein sequence ID" value="KYC98187.1"/>
    <property type="molecule type" value="Genomic_DNA"/>
</dbReference>
<dbReference type="PATRIC" id="fig|46224.3.peg.4044"/>
<dbReference type="GO" id="GO:0004519">
    <property type="term" value="F:endonuclease activity"/>
    <property type="evidence" value="ECO:0007669"/>
    <property type="project" value="InterPro"/>
</dbReference>
<dbReference type="EMBL" id="CP066701">
    <property type="protein sequence ID" value="QQX24716.1"/>
    <property type="molecule type" value="Genomic_DNA"/>
</dbReference>
<sequence>MPRNPGIADEIIVNMYKSGMSYSEMIPIIGLSDRGIRNVLYKHGVKMNREKSSGQPRKHSVNENFFKVWSHEMAWVLGLFWTDGHVHKQTNTISFSQKDEKILRLIAKLMEADYVLAPFGKTKITPTLNIYSKSMKMDLNALGIMPNKSLTVPFPDVPKEFLPSFIRGVIDGDGWVQRTGYVMNITTGSSQFASGLLNVFQTWDLRSEITTTNTKTGKVIYRVWVKGKFDLPKLADIIYKDANDYFIPYKRNFMTLHKKM</sequence>
<dbReference type="STRING" id="46224.B4102_3502"/>
<dbReference type="Proteomes" id="UP000075666">
    <property type="component" value="Unassembled WGS sequence"/>
</dbReference>
<dbReference type="InterPro" id="IPR004042">
    <property type="entry name" value="Intein_endonuc_central"/>
</dbReference>
<dbReference type="RefSeq" id="WP_066233637.1">
    <property type="nucleotide sequence ID" value="NZ_CP066701.1"/>
</dbReference>
<accession>A0A150KQ53</accession>
<dbReference type="Proteomes" id="UP000595512">
    <property type="component" value="Chromosome"/>
</dbReference>
<evidence type="ECO:0000313" key="2">
    <source>
        <dbReference type="EMBL" id="KYC98187.1"/>
    </source>
</evidence>
<dbReference type="AlphaFoldDB" id="A0A150KQ53"/>
<reference evidence="2 4" key="1">
    <citation type="submission" date="2016-01" db="EMBL/GenBank/DDBJ databases">
        <title>Genome Sequences of Twelve Sporeforming Bacillus Species Isolated from Foods.</title>
        <authorList>
            <person name="Berendsen E.M."/>
            <person name="Wells-Bennik M.H."/>
            <person name="Krawcyk A.O."/>
            <person name="De Jong A."/>
            <person name="Holsappel S."/>
            <person name="Eijlander R.T."/>
            <person name="Kuipers O.P."/>
        </authorList>
    </citation>
    <scope>NUCLEOTIDE SEQUENCE [LARGE SCALE GENOMIC DNA]</scope>
    <source>
        <strain evidence="2 4">B4102</strain>
    </source>
</reference>
<gene>
    <name evidence="2" type="ORF">B4102_3502</name>
    <name evidence="3" type="ORF">JGZ69_18445</name>
</gene>
<dbReference type="Pfam" id="PF14528">
    <property type="entry name" value="LAGLIDADG_3"/>
    <property type="match status" value="2"/>
</dbReference>
<dbReference type="InterPro" id="IPR027434">
    <property type="entry name" value="Homing_endonucl"/>
</dbReference>
<keyword evidence="4" id="KW-1185">Reference proteome</keyword>
<protein>
    <recommendedName>
        <fullName evidence="1">DOD-type homing endonuclease domain-containing protein</fullName>
    </recommendedName>
</protein>
<dbReference type="OrthoDB" id="961985at2"/>
<evidence type="ECO:0000259" key="1">
    <source>
        <dbReference type="PROSITE" id="PS50819"/>
    </source>
</evidence>
<organism evidence="2 4">
    <name type="scientific">Heyndrickxia sporothermodurans</name>
    <dbReference type="NCBI Taxonomy" id="46224"/>
    <lineage>
        <taxon>Bacteria</taxon>
        <taxon>Bacillati</taxon>
        <taxon>Bacillota</taxon>
        <taxon>Bacilli</taxon>
        <taxon>Bacillales</taxon>
        <taxon>Bacillaceae</taxon>
        <taxon>Heyndrickxia</taxon>
    </lineage>
</organism>
<reference evidence="3 5" key="2">
    <citation type="submission" date="2020-12" db="EMBL/GenBank/DDBJ databases">
        <title>Taxonomic evaluation of the Bacillus sporothermodurans group of bacteria based on whole genome sequences.</title>
        <authorList>
            <person name="Fiedler G."/>
            <person name="Herbstmann A.-D."/>
            <person name="Doll E."/>
            <person name="Wenning M."/>
            <person name="Brinks E."/>
            <person name="Kabisch J."/>
            <person name="Breitenwieser F."/>
            <person name="Lappann M."/>
            <person name="Boehnlein C."/>
            <person name="Franz C."/>
        </authorList>
    </citation>
    <scope>NUCLEOTIDE SEQUENCE [LARGE SCALE GENOMIC DNA]</scope>
    <source>
        <strain evidence="3 5">DSM 10599</strain>
    </source>
</reference>
<evidence type="ECO:0000313" key="5">
    <source>
        <dbReference type="Proteomes" id="UP000595512"/>
    </source>
</evidence>
<dbReference type="InterPro" id="IPR004860">
    <property type="entry name" value="LAGLIDADG_dom"/>
</dbReference>
<evidence type="ECO:0000313" key="4">
    <source>
        <dbReference type="Proteomes" id="UP000075666"/>
    </source>
</evidence>